<reference evidence="3 4" key="1">
    <citation type="submission" date="2015-05" db="EMBL/GenBank/DDBJ databases">
        <title>Distinctive expansion of gene families associated with plant cell wall degradation and secondary metabolism in the genomes of grapevine trunk pathogens.</title>
        <authorList>
            <person name="Lawrence D.P."/>
            <person name="Travadon R."/>
            <person name="Rolshausen P.E."/>
            <person name="Baumgartner K."/>
        </authorList>
    </citation>
    <scope>NUCLEOTIDE SEQUENCE [LARGE SCALE GENOMIC DNA]</scope>
    <source>
        <strain evidence="3">UCRPC4</strain>
    </source>
</reference>
<feature type="compositionally biased region" description="Low complexity" evidence="1">
    <location>
        <begin position="284"/>
        <end position="294"/>
    </location>
</feature>
<feature type="compositionally biased region" description="Basic and acidic residues" evidence="1">
    <location>
        <begin position="295"/>
        <end position="308"/>
    </location>
</feature>
<comment type="caution">
    <text evidence="3">The sequence shown here is derived from an EMBL/GenBank/DDBJ whole genome shotgun (WGS) entry which is preliminary data.</text>
</comment>
<feature type="region of interest" description="Disordered" evidence="1">
    <location>
        <begin position="1"/>
        <end position="26"/>
    </location>
</feature>
<dbReference type="InterPro" id="IPR029058">
    <property type="entry name" value="AB_hydrolase_fold"/>
</dbReference>
<dbReference type="OrthoDB" id="3162439at2759"/>
<protein>
    <submittedName>
        <fullName evidence="3">Putative sporulation associated protein</fullName>
    </submittedName>
</protein>
<dbReference type="InterPro" id="IPR018712">
    <property type="entry name" value="Tle1-like_cat"/>
</dbReference>
<proteinExistence type="predicted"/>
<reference evidence="3 4" key="2">
    <citation type="submission" date="2015-05" db="EMBL/GenBank/DDBJ databases">
        <authorList>
            <person name="Morales-Cruz A."/>
            <person name="Amrine K.C."/>
            <person name="Cantu D."/>
        </authorList>
    </citation>
    <scope>NUCLEOTIDE SEQUENCE [LARGE SCALE GENOMIC DNA]</scope>
    <source>
        <strain evidence="3">UCRPC4</strain>
    </source>
</reference>
<name>A0A0G2EF29_PHACM</name>
<accession>A0A0G2EF29</accession>
<dbReference type="Pfam" id="PF09994">
    <property type="entry name" value="T6SS_Tle1-like_cat"/>
    <property type="match status" value="1"/>
</dbReference>
<sequence>MVPRPFASRSNTGGLPPAPAATNQLAPAPKSIHPKRLVLCFDGTGNSYSGTTADTNVVKIYQKFDKSTKDQFHYYQPGIGTYTLDPDSLNLNPCEKLTQNVKKTLDQAAGLMFDAHVMAGYRFLMEHYGSGDRIFIFGFSRGAFTARFLARMICAVGILSRGNEEMVRFTYKRYQDSITKSGMYKGRSAEEITKDLHNFKSTFCRTNVMPYFLGLWDTVNSVGVFGLPGSKRKRRDEHQYDSVAKTAVYVRHAVAIDERRCKFRPALLIPGATKADDDNIEPQTTGGNRSTTRTTAREPVPKKPPKTREVFFAGNHCDIGGGYPIKSVGENVDGEEPMQLSDITLNWMLEELDAVNEVTERPEARIAFNEQKDLFQERYQRKGEEATYSRMHDTLTYHGGEKGSKILGNGSMAP</sequence>
<evidence type="ECO:0000313" key="3">
    <source>
        <dbReference type="EMBL" id="KKY21487.1"/>
    </source>
</evidence>
<evidence type="ECO:0000259" key="2">
    <source>
        <dbReference type="Pfam" id="PF09994"/>
    </source>
</evidence>
<dbReference type="PANTHER" id="PTHR33840">
    <property type="match status" value="1"/>
</dbReference>
<evidence type="ECO:0000256" key="1">
    <source>
        <dbReference type="SAM" id="MobiDB-lite"/>
    </source>
</evidence>
<gene>
    <name evidence="3" type="ORF">UCRPC4_g03591</name>
</gene>
<evidence type="ECO:0000313" key="4">
    <source>
        <dbReference type="Proteomes" id="UP000053317"/>
    </source>
</evidence>
<feature type="domain" description="T6SS Phospholipase effector Tle1-like catalytic" evidence="2">
    <location>
        <begin position="35"/>
        <end position="351"/>
    </location>
</feature>
<dbReference type="PANTHER" id="PTHR33840:SF2">
    <property type="entry name" value="TLE1 PHOSPHOLIPASE DOMAIN-CONTAINING PROTEIN"/>
    <property type="match status" value="1"/>
</dbReference>
<dbReference type="AlphaFoldDB" id="A0A0G2EF29"/>
<dbReference type="Proteomes" id="UP000053317">
    <property type="component" value="Unassembled WGS sequence"/>
</dbReference>
<feature type="region of interest" description="Disordered" evidence="1">
    <location>
        <begin position="273"/>
        <end position="308"/>
    </location>
</feature>
<keyword evidence="4" id="KW-1185">Reference proteome</keyword>
<dbReference type="EMBL" id="LCWF01000084">
    <property type="protein sequence ID" value="KKY21487.1"/>
    <property type="molecule type" value="Genomic_DNA"/>
</dbReference>
<dbReference type="SUPFAM" id="SSF53474">
    <property type="entry name" value="alpha/beta-Hydrolases"/>
    <property type="match status" value="1"/>
</dbReference>
<organism evidence="3 4">
    <name type="scientific">Phaeomoniella chlamydospora</name>
    <name type="common">Phaeoacremonium chlamydosporum</name>
    <dbReference type="NCBI Taxonomy" id="158046"/>
    <lineage>
        <taxon>Eukaryota</taxon>
        <taxon>Fungi</taxon>
        <taxon>Dikarya</taxon>
        <taxon>Ascomycota</taxon>
        <taxon>Pezizomycotina</taxon>
        <taxon>Eurotiomycetes</taxon>
        <taxon>Chaetothyriomycetidae</taxon>
        <taxon>Phaeomoniellales</taxon>
        <taxon>Phaeomoniellaceae</taxon>
        <taxon>Phaeomoniella</taxon>
    </lineage>
</organism>